<comment type="similarity">
    <text evidence="1">Belongs to the LacAB/RpiB family.</text>
</comment>
<dbReference type="NCBIfam" id="NF004051">
    <property type="entry name" value="PRK05571.1"/>
    <property type="match status" value="1"/>
</dbReference>
<dbReference type="PANTHER" id="PTHR30345:SF0">
    <property type="entry name" value="DNA DAMAGE-REPAIR_TOLERATION PROTEIN DRT102"/>
    <property type="match status" value="1"/>
</dbReference>
<evidence type="ECO:0000256" key="2">
    <source>
        <dbReference type="ARBA" id="ARBA00023235"/>
    </source>
</evidence>
<sequence length="148" mass="16206">MRIAIGADHGGYYLKEELKKFLLEKKYDVIDMGTHGPEACDYPDFAFKVAEQVASGKAKRGIMIDSVGIGSAMAANRVPGILAAKCNNVVEAKSAREHNYANVLTLGAKIIGSNMAREIVLAFLNTPGGAERHQRRIRKILDYKSKIK</sequence>
<reference evidence="3" key="1">
    <citation type="journal article" date="2020" name="mSystems">
        <title>Genome- and Community-Level Interaction Insights into Carbon Utilization and Element Cycling Functions of Hydrothermarchaeota in Hydrothermal Sediment.</title>
        <authorList>
            <person name="Zhou Z."/>
            <person name="Liu Y."/>
            <person name="Xu W."/>
            <person name="Pan J."/>
            <person name="Luo Z.H."/>
            <person name="Li M."/>
        </authorList>
    </citation>
    <scope>NUCLEOTIDE SEQUENCE [LARGE SCALE GENOMIC DNA]</scope>
    <source>
        <strain evidence="3">HyVt-76</strain>
    </source>
</reference>
<dbReference type="PANTHER" id="PTHR30345">
    <property type="entry name" value="RIBOSE-5-PHOSPHATE ISOMERASE B"/>
    <property type="match status" value="1"/>
</dbReference>
<comment type="caution">
    <text evidence="3">The sequence shown here is derived from an EMBL/GenBank/DDBJ whole genome shotgun (WGS) entry which is preliminary data.</text>
</comment>
<dbReference type="EMBL" id="DRTD01000623">
    <property type="protein sequence ID" value="HHE55792.1"/>
    <property type="molecule type" value="Genomic_DNA"/>
</dbReference>
<dbReference type="Pfam" id="PF02502">
    <property type="entry name" value="LacAB_rpiB"/>
    <property type="match status" value="1"/>
</dbReference>
<name>A0A7V5H4Z4_CALAY</name>
<accession>A0A7V5H4Z4</accession>
<gene>
    <name evidence="3" type="primary">rpiB</name>
    <name evidence="3" type="ORF">ENL21_08425</name>
</gene>
<dbReference type="NCBIfam" id="TIGR00689">
    <property type="entry name" value="rpiB_lacA_lacB"/>
    <property type="match status" value="1"/>
</dbReference>
<evidence type="ECO:0000256" key="1">
    <source>
        <dbReference type="ARBA" id="ARBA00008754"/>
    </source>
</evidence>
<proteinExistence type="inferred from homology"/>
<dbReference type="SUPFAM" id="SSF89623">
    <property type="entry name" value="Ribose/Galactose isomerase RpiB/AlsB"/>
    <property type="match status" value="1"/>
</dbReference>
<dbReference type="Proteomes" id="UP000886111">
    <property type="component" value="Unassembled WGS sequence"/>
</dbReference>
<dbReference type="InterPro" id="IPR004785">
    <property type="entry name" value="RpiB"/>
</dbReference>
<keyword evidence="2 3" id="KW-0413">Isomerase</keyword>
<dbReference type="GO" id="GO:0005975">
    <property type="term" value="P:carbohydrate metabolic process"/>
    <property type="evidence" value="ECO:0007669"/>
    <property type="project" value="InterPro"/>
</dbReference>
<dbReference type="InterPro" id="IPR036569">
    <property type="entry name" value="RpiB_LacA_LacB_sf"/>
</dbReference>
<protein>
    <submittedName>
        <fullName evidence="3">Ribose 5-phosphate isomerase B</fullName>
        <ecNumber evidence="3">5.3.1.6</ecNumber>
    </submittedName>
</protein>
<dbReference type="AlphaFoldDB" id="A0A7V5H4Z4"/>
<dbReference type="PIRSF" id="PIRSF005384">
    <property type="entry name" value="RpiB_LacA_B"/>
    <property type="match status" value="1"/>
</dbReference>
<organism evidence="3">
    <name type="scientific">Caldithrix abyssi</name>
    <dbReference type="NCBI Taxonomy" id="187145"/>
    <lineage>
        <taxon>Bacteria</taxon>
        <taxon>Pseudomonadati</taxon>
        <taxon>Calditrichota</taxon>
        <taxon>Calditrichia</taxon>
        <taxon>Calditrichales</taxon>
        <taxon>Calditrichaceae</taxon>
        <taxon>Caldithrix</taxon>
    </lineage>
</organism>
<evidence type="ECO:0000313" key="3">
    <source>
        <dbReference type="EMBL" id="HHE55792.1"/>
    </source>
</evidence>
<dbReference type="NCBIfam" id="TIGR01120">
    <property type="entry name" value="rpiB"/>
    <property type="match status" value="1"/>
</dbReference>
<dbReference type="EC" id="5.3.1.6" evidence="3"/>
<dbReference type="GO" id="GO:0004751">
    <property type="term" value="F:ribose-5-phosphate isomerase activity"/>
    <property type="evidence" value="ECO:0007669"/>
    <property type="project" value="UniProtKB-EC"/>
</dbReference>
<dbReference type="InterPro" id="IPR003500">
    <property type="entry name" value="RpiB_LacA_LacB"/>
</dbReference>
<dbReference type="Gene3D" id="3.40.1400.10">
    <property type="entry name" value="Sugar-phosphate isomerase, RpiB/LacA/LacB"/>
    <property type="match status" value="1"/>
</dbReference>